<dbReference type="KEGG" id="mff:MFFC18_26520"/>
<feature type="transmembrane region" description="Helical" evidence="8">
    <location>
        <begin position="279"/>
        <end position="299"/>
    </location>
</feature>
<evidence type="ECO:0000256" key="7">
    <source>
        <dbReference type="ARBA" id="ARBA00023136"/>
    </source>
</evidence>
<dbReference type="Pfam" id="PF02163">
    <property type="entry name" value="Peptidase_M50"/>
    <property type="match status" value="1"/>
</dbReference>
<feature type="transmembrane region" description="Helical" evidence="8">
    <location>
        <begin position="249"/>
        <end position="273"/>
    </location>
</feature>
<dbReference type="InterPro" id="IPR051909">
    <property type="entry name" value="MFP_Cation_Efflux"/>
</dbReference>
<dbReference type="OrthoDB" id="9759690at2"/>
<feature type="transmembrane region" description="Helical" evidence="8">
    <location>
        <begin position="382"/>
        <end position="398"/>
    </location>
</feature>
<dbReference type="GO" id="GO:0016020">
    <property type="term" value="C:membrane"/>
    <property type="evidence" value="ECO:0007669"/>
    <property type="project" value="UniProtKB-SubCell"/>
</dbReference>
<dbReference type="RefSeq" id="WP_075084549.1">
    <property type="nucleotide sequence ID" value="NZ_CP042912.1"/>
</dbReference>
<evidence type="ECO:0000313" key="10">
    <source>
        <dbReference type="EMBL" id="QEG22769.1"/>
    </source>
</evidence>
<dbReference type="Proteomes" id="UP000322214">
    <property type="component" value="Chromosome"/>
</dbReference>
<dbReference type="PANTHER" id="PTHR30097">
    <property type="entry name" value="CATION EFFLUX SYSTEM PROTEIN CUSB"/>
    <property type="match status" value="1"/>
</dbReference>
<dbReference type="GO" id="GO:0030313">
    <property type="term" value="C:cell envelope"/>
    <property type="evidence" value="ECO:0007669"/>
    <property type="project" value="TreeGrafter"/>
</dbReference>
<feature type="transmembrane region" description="Helical" evidence="8">
    <location>
        <begin position="356"/>
        <end position="376"/>
    </location>
</feature>
<dbReference type="GO" id="GO:0015679">
    <property type="term" value="P:plasma membrane copper ion transport"/>
    <property type="evidence" value="ECO:0007669"/>
    <property type="project" value="TreeGrafter"/>
</dbReference>
<keyword evidence="7 8" id="KW-0472">Membrane</keyword>
<dbReference type="GO" id="GO:0060003">
    <property type="term" value="P:copper ion export"/>
    <property type="evidence" value="ECO:0007669"/>
    <property type="project" value="TreeGrafter"/>
</dbReference>
<keyword evidence="11" id="KW-1185">Reference proteome</keyword>
<evidence type="ECO:0000256" key="6">
    <source>
        <dbReference type="ARBA" id="ARBA00022989"/>
    </source>
</evidence>
<feature type="transmembrane region" description="Helical" evidence="8">
    <location>
        <begin position="182"/>
        <end position="203"/>
    </location>
</feature>
<evidence type="ECO:0000313" key="11">
    <source>
        <dbReference type="Proteomes" id="UP000322214"/>
    </source>
</evidence>
<dbReference type="GO" id="GO:0006508">
    <property type="term" value="P:proteolysis"/>
    <property type="evidence" value="ECO:0007669"/>
    <property type="project" value="InterPro"/>
</dbReference>
<keyword evidence="4" id="KW-0813">Transport</keyword>
<dbReference type="STRING" id="980251.GCA_001642875_02122"/>
<proteinExistence type="inferred from homology"/>
<comment type="cofactor">
    <cofactor evidence="1">
        <name>Zn(2+)</name>
        <dbReference type="ChEBI" id="CHEBI:29105"/>
    </cofactor>
</comment>
<feature type="transmembrane region" description="Helical" evidence="8">
    <location>
        <begin position="215"/>
        <end position="237"/>
    </location>
</feature>
<accession>A0A5B9PBF4</accession>
<dbReference type="AlphaFoldDB" id="A0A5B9PBF4"/>
<comment type="subcellular location">
    <subcellularLocation>
        <location evidence="2">Membrane</location>
        <topology evidence="2">Multi-pass membrane protein</topology>
    </subcellularLocation>
</comment>
<organism evidence="10 11">
    <name type="scientific">Mariniblastus fucicola</name>
    <dbReference type="NCBI Taxonomy" id="980251"/>
    <lineage>
        <taxon>Bacteria</taxon>
        <taxon>Pseudomonadati</taxon>
        <taxon>Planctomycetota</taxon>
        <taxon>Planctomycetia</taxon>
        <taxon>Pirellulales</taxon>
        <taxon>Pirellulaceae</taxon>
        <taxon>Mariniblastus</taxon>
    </lineage>
</organism>
<keyword evidence="5 8" id="KW-0812">Transmembrane</keyword>
<evidence type="ECO:0000256" key="8">
    <source>
        <dbReference type="SAM" id="Phobius"/>
    </source>
</evidence>
<protein>
    <submittedName>
        <fullName evidence="10">Peptidase family M50</fullName>
    </submittedName>
</protein>
<dbReference type="EMBL" id="CP042912">
    <property type="protein sequence ID" value="QEG22769.1"/>
    <property type="molecule type" value="Genomic_DNA"/>
</dbReference>
<evidence type="ECO:0000256" key="3">
    <source>
        <dbReference type="ARBA" id="ARBA00007931"/>
    </source>
</evidence>
<gene>
    <name evidence="10" type="ORF">MFFC18_26520</name>
</gene>
<evidence type="ECO:0000256" key="2">
    <source>
        <dbReference type="ARBA" id="ARBA00004141"/>
    </source>
</evidence>
<dbReference type="PANTHER" id="PTHR30097:SF4">
    <property type="entry name" value="SLR6042 PROTEIN"/>
    <property type="match status" value="1"/>
</dbReference>
<keyword evidence="6 8" id="KW-1133">Transmembrane helix</keyword>
<dbReference type="CDD" id="cd05709">
    <property type="entry name" value="S2P-M50"/>
    <property type="match status" value="1"/>
</dbReference>
<reference evidence="10 11" key="1">
    <citation type="submission" date="2019-08" db="EMBL/GenBank/DDBJ databases">
        <title>Deep-cultivation of Planctomycetes and their phenomic and genomic characterization uncovers novel biology.</title>
        <authorList>
            <person name="Wiegand S."/>
            <person name="Jogler M."/>
            <person name="Boedeker C."/>
            <person name="Pinto D."/>
            <person name="Vollmers J."/>
            <person name="Rivas-Marin E."/>
            <person name="Kohn T."/>
            <person name="Peeters S.H."/>
            <person name="Heuer A."/>
            <person name="Rast P."/>
            <person name="Oberbeckmann S."/>
            <person name="Bunk B."/>
            <person name="Jeske O."/>
            <person name="Meyerdierks A."/>
            <person name="Storesund J.E."/>
            <person name="Kallscheuer N."/>
            <person name="Luecker S."/>
            <person name="Lage O.M."/>
            <person name="Pohl T."/>
            <person name="Merkel B.J."/>
            <person name="Hornburger P."/>
            <person name="Mueller R.-W."/>
            <person name="Bruemmer F."/>
            <person name="Labrenz M."/>
            <person name="Spormann A.M."/>
            <person name="Op den Camp H."/>
            <person name="Overmann J."/>
            <person name="Amann R."/>
            <person name="Jetten M.S.M."/>
            <person name="Mascher T."/>
            <person name="Medema M.H."/>
            <person name="Devos D.P."/>
            <person name="Kaster A.-K."/>
            <person name="Ovreas L."/>
            <person name="Rohde M."/>
            <person name="Galperin M.Y."/>
            <person name="Jogler C."/>
        </authorList>
    </citation>
    <scope>NUCLEOTIDE SEQUENCE [LARGE SCALE GENOMIC DNA]</scope>
    <source>
        <strain evidence="10 11">FC18</strain>
    </source>
</reference>
<dbReference type="InterPro" id="IPR008915">
    <property type="entry name" value="Peptidase_M50"/>
</dbReference>
<feature type="domain" description="Peptidase M50" evidence="9">
    <location>
        <begin position="198"/>
        <end position="387"/>
    </location>
</feature>
<feature type="transmembrane region" description="Helical" evidence="8">
    <location>
        <begin position="149"/>
        <end position="170"/>
    </location>
</feature>
<evidence type="ECO:0000259" key="9">
    <source>
        <dbReference type="Pfam" id="PF02163"/>
    </source>
</evidence>
<evidence type="ECO:0000256" key="5">
    <source>
        <dbReference type="ARBA" id="ARBA00022692"/>
    </source>
</evidence>
<evidence type="ECO:0000256" key="1">
    <source>
        <dbReference type="ARBA" id="ARBA00001947"/>
    </source>
</evidence>
<feature type="transmembrane region" description="Helical" evidence="8">
    <location>
        <begin position="419"/>
        <end position="438"/>
    </location>
</feature>
<comment type="similarity">
    <text evidence="3">Belongs to the peptidase M50B family.</text>
</comment>
<name>A0A5B9PBF4_9BACT</name>
<sequence>MLNDQTFEFSQARLKLKDALRFTMRQSGGGSEYLVEDEVTGRFFRVGLAQYTFLTMLDGRRTVSTALMKTATLLRQHAIDENEAATLCKWAIESGLIESETGNSSARRKEQHDNMQKQKMVSYLNPMMMRMPLFNPDPVVTTISRYCNFLISPLGAALWLFVVLWGFGLLARNWQDFWTNRVNSFSAIDLVWLGVTWVILKLIHELAHSLVCKRFGGRVQSCGILMLLMIPMPYVDVTTSWRFDNKWKRILTSAAGMLAEIFLAGIACYIWVYSNPGPLQYHAGNVIISATLVTLMFNINPLMKFDGYYMLADFIEIPNLATHGRQWLKGVFKWLYFGSKPATLKEVGFRAIAVKMYGIGAMMWFFVIAIGLSLAASSLIDGFGLIVALIGCVMWVGVPLFKLCKYTLLGTDTDKPNRVWFASALAVTVILVGGFLQFCPSPSVVSAPIVIDYEPLSVVRTNAVGFARTIHVDDGDVVEEGDLLVTLENPELEHELNSLLIDIQISKVRINALFNADRISEVQLEQDSLESMLKQRKELETSIADLRIFAPQAGKVIARELDSMEGKYFQPGTELLSIGKPGEIQAIALTRQSDIEWVESNPEAMVDLIVWGRHQNDTIEGKINLVNPRARDDLPHEAFAASTGGPLAVVSRNQVQGSGGEEDTMVLTQPRVSVEISLSEEYREQLVPGQTGRMFVRGREENMGGYLANNLIRFIRENNSRTHGL</sequence>
<evidence type="ECO:0000256" key="4">
    <source>
        <dbReference type="ARBA" id="ARBA00022448"/>
    </source>
</evidence>